<sequence>MTGGIAAGKSTVSQHLRECGIAVIDYDELTHILQEPGSPAIMLLEQRFGPDVIDADGRVDRAALAARVFGGAQGDNTALADLNAIMHPLIDQLAAEAERHVLAVNPNAVIVHDIPLYADVHEHLPVTFDHVMTVEAPVSTRVQRMMRTRAMSREQALARIVNQATSEQREQLADAVIDGNAAIPDMDCQVDQLLRSWHVPMAATHAPSERL</sequence>
<dbReference type="GO" id="GO:0005737">
    <property type="term" value="C:cytoplasm"/>
    <property type="evidence" value="ECO:0007669"/>
    <property type="project" value="UniProtKB-SubCell"/>
</dbReference>
<dbReference type="InterPro" id="IPR001977">
    <property type="entry name" value="Depp_CoAkinase"/>
</dbReference>
<protein>
    <recommendedName>
        <fullName evidence="3 4">Dephospho-CoA kinase</fullName>
        <ecNumber evidence="3 4">2.7.1.24</ecNumber>
    </recommendedName>
    <alternativeName>
        <fullName evidence="3">Dephosphocoenzyme A kinase</fullName>
    </alternativeName>
</protein>
<evidence type="ECO:0000256" key="2">
    <source>
        <dbReference type="ARBA" id="ARBA00022840"/>
    </source>
</evidence>
<keyword evidence="1 3" id="KW-0547">Nucleotide-binding</keyword>
<feature type="binding site" evidence="3">
    <location>
        <begin position="6"/>
        <end position="11"/>
    </location>
    <ligand>
        <name>ATP</name>
        <dbReference type="ChEBI" id="CHEBI:30616"/>
    </ligand>
</feature>
<dbReference type="PROSITE" id="PS51219">
    <property type="entry name" value="DPCK"/>
    <property type="match status" value="1"/>
</dbReference>
<dbReference type="PANTHER" id="PTHR10695:SF46">
    <property type="entry name" value="BIFUNCTIONAL COENZYME A SYNTHASE-RELATED"/>
    <property type="match status" value="1"/>
</dbReference>
<dbReference type="GO" id="GO:0015937">
    <property type="term" value="P:coenzyme A biosynthetic process"/>
    <property type="evidence" value="ECO:0007669"/>
    <property type="project" value="UniProtKB-UniRule"/>
</dbReference>
<dbReference type="NCBIfam" id="TIGR00152">
    <property type="entry name" value="dephospho-CoA kinase"/>
    <property type="match status" value="1"/>
</dbReference>
<keyword evidence="3 5" id="KW-0418">Kinase</keyword>
<dbReference type="Pfam" id="PF01121">
    <property type="entry name" value="CoaE"/>
    <property type="match status" value="1"/>
</dbReference>
<reference evidence="5 6" key="1">
    <citation type="submission" date="2014-03" db="EMBL/GenBank/DDBJ databases">
        <title>Genomics of Bifidobacteria.</title>
        <authorList>
            <person name="Ventura M."/>
            <person name="Milani C."/>
            <person name="Lugli G.A."/>
        </authorList>
    </citation>
    <scope>NUCLEOTIDE SEQUENCE [LARGE SCALE GENOMIC DNA]</scope>
    <source>
        <strain evidence="5 6">LMG 11596</strain>
    </source>
</reference>
<dbReference type="AlphaFoldDB" id="A0A087AFF0"/>
<evidence type="ECO:0000313" key="6">
    <source>
        <dbReference type="Proteomes" id="UP000029074"/>
    </source>
</evidence>
<dbReference type="EMBL" id="JGYW01000010">
    <property type="protein sequence ID" value="KFI57500.1"/>
    <property type="molecule type" value="Genomic_DNA"/>
</dbReference>
<comment type="function">
    <text evidence="3">Catalyzes the phosphorylation of the 3'-hydroxyl group of dephosphocoenzyme A to form coenzyme A.</text>
</comment>
<dbReference type="GO" id="GO:0005524">
    <property type="term" value="F:ATP binding"/>
    <property type="evidence" value="ECO:0007669"/>
    <property type="project" value="UniProtKB-UniRule"/>
</dbReference>
<gene>
    <name evidence="3" type="primary">coaE</name>
    <name evidence="5" type="ORF">BGLCM_1444</name>
</gene>
<keyword evidence="3" id="KW-0963">Cytoplasm</keyword>
<accession>A0A087AFF0</accession>
<keyword evidence="6" id="KW-1185">Reference proteome</keyword>
<proteinExistence type="inferred from homology"/>
<name>A0A087AFF0_9BIFI</name>
<keyword evidence="3" id="KW-0173">Coenzyme A biosynthesis</keyword>
<dbReference type="GO" id="GO:0004140">
    <property type="term" value="F:dephospho-CoA kinase activity"/>
    <property type="evidence" value="ECO:0007669"/>
    <property type="project" value="UniProtKB-UniRule"/>
</dbReference>
<comment type="catalytic activity">
    <reaction evidence="3">
        <text>3'-dephospho-CoA + ATP = ADP + CoA + H(+)</text>
        <dbReference type="Rhea" id="RHEA:18245"/>
        <dbReference type="ChEBI" id="CHEBI:15378"/>
        <dbReference type="ChEBI" id="CHEBI:30616"/>
        <dbReference type="ChEBI" id="CHEBI:57287"/>
        <dbReference type="ChEBI" id="CHEBI:57328"/>
        <dbReference type="ChEBI" id="CHEBI:456216"/>
        <dbReference type="EC" id="2.7.1.24"/>
    </reaction>
</comment>
<evidence type="ECO:0000256" key="4">
    <source>
        <dbReference type="NCBIfam" id="TIGR00152"/>
    </source>
</evidence>
<dbReference type="SUPFAM" id="SSF52540">
    <property type="entry name" value="P-loop containing nucleoside triphosphate hydrolases"/>
    <property type="match status" value="1"/>
</dbReference>
<dbReference type="PANTHER" id="PTHR10695">
    <property type="entry name" value="DEPHOSPHO-COA KINASE-RELATED"/>
    <property type="match status" value="1"/>
</dbReference>
<keyword evidence="3 5" id="KW-0808">Transferase</keyword>
<dbReference type="CDD" id="cd02022">
    <property type="entry name" value="DPCK"/>
    <property type="match status" value="1"/>
</dbReference>
<comment type="similarity">
    <text evidence="3">Belongs to the CoaE family.</text>
</comment>
<dbReference type="UniPathway" id="UPA00241">
    <property type="reaction ID" value="UER00356"/>
</dbReference>
<dbReference type="Proteomes" id="UP000029074">
    <property type="component" value="Unassembled WGS sequence"/>
</dbReference>
<dbReference type="HAMAP" id="MF_00376">
    <property type="entry name" value="Dephospho_CoA_kinase"/>
    <property type="match status" value="1"/>
</dbReference>
<dbReference type="InterPro" id="IPR027417">
    <property type="entry name" value="P-loop_NTPase"/>
</dbReference>
<organism evidence="5 6">
    <name type="scientific">Bifidobacterium gallicum DSM 20093 = LMG 11596</name>
    <dbReference type="NCBI Taxonomy" id="561180"/>
    <lineage>
        <taxon>Bacteria</taxon>
        <taxon>Bacillati</taxon>
        <taxon>Actinomycetota</taxon>
        <taxon>Actinomycetes</taxon>
        <taxon>Bifidobacteriales</taxon>
        <taxon>Bifidobacteriaceae</taxon>
        <taxon>Bifidobacterium</taxon>
    </lineage>
</organism>
<comment type="subcellular location">
    <subcellularLocation>
        <location evidence="3">Cytoplasm</location>
    </subcellularLocation>
</comment>
<comment type="caution">
    <text evidence="5">The sequence shown here is derived from an EMBL/GenBank/DDBJ whole genome shotgun (WGS) entry which is preliminary data.</text>
</comment>
<dbReference type="Gene3D" id="3.40.50.300">
    <property type="entry name" value="P-loop containing nucleotide triphosphate hydrolases"/>
    <property type="match status" value="1"/>
</dbReference>
<keyword evidence="2 3" id="KW-0067">ATP-binding</keyword>
<comment type="pathway">
    <text evidence="3">Cofactor biosynthesis; coenzyme A biosynthesis; CoA from (R)-pantothenate: step 5/5.</text>
</comment>
<evidence type="ECO:0000256" key="3">
    <source>
        <dbReference type="HAMAP-Rule" id="MF_00376"/>
    </source>
</evidence>
<evidence type="ECO:0000313" key="5">
    <source>
        <dbReference type="EMBL" id="KFI57500.1"/>
    </source>
</evidence>
<dbReference type="EC" id="2.7.1.24" evidence="3 4"/>
<evidence type="ECO:0000256" key="1">
    <source>
        <dbReference type="ARBA" id="ARBA00022741"/>
    </source>
</evidence>